<dbReference type="EMBL" id="JAAALK010000288">
    <property type="protein sequence ID" value="KAG8052134.1"/>
    <property type="molecule type" value="Genomic_DNA"/>
</dbReference>
<reference evidence="3" key="2">
    <citation type="submission" date="2021-02" db="EMBL/GenBank/DDBJ databases">
        <authorList>
            <person name="Kimball J.A."/>
            <person name="Haas M.W."/>
            <person name="Macchietto M."/>
            <person name="Kono T."/>
            <person name="Duquette J."/>
            <person name="Shao M."/>
        </authorList>
    </citation>
    <scope>NUCLEOTIDE SEQUENCE</scope>
    <source>
        <tissue evidence="3">Fresh leaf tissue</tissue>
    </source>
</reference>
<reference evidence="3" key="1">
    <citation type="journal article" date="2021" name="bioRxiv">
        <title>Whole Genome Assembly and Annotation of Northern Wild Rice, Zizania palustris L., Supports a Whole Genome Duplication in the Zizania Genus.</title>
        <authorList>
            <person name="Haas M."/>
            <person name="Kono T."/>
            <person name="Macchietto M."/>
            <person name="Millas R."/>
            <person name="McGilp L."/>
            <person name="Shao M."/>
            <person name="Duquette J."/>
            <person name="Hirsch C.N."/>
            <person name="Kimball J."/>
        </authorList>
    </citation>
    <scope>NUCLEOTIDE SEQUENCE</scope>
    <source>
        <tissue evidence="3">Fresh leaf tissue</tissue>
    </source>
</reference>
<evidence type="ECO:0000313" key="4">
    <source>
        <dbReference type="Proteomes" id="UP000729402"/>
    </source>
</evidence>
<protein>
    <submittedName>
        <fullName evidence="3">Uncharacterized protein</fullName>
    </submittedName>
</protein>
<keyword evidence="4" id="KW-1185">Reference proteome</keyword>
<evidence type="ECO:0000256" key="1">
    <source>
        <dbReference type="SAM" id="MobiDB-lite"/>
    </source>
</evidence>
<gene>
    <name evidence="3" type="ORF">GUJ93_ZPchr0001g31922</name>
</gene>
<evidence type="ECO:0000256" key="2">
    <source>
        <dbReference type="SAM" id="Phobius"/>
    </source>
</evidence>
<evidence type="ECO:0000313" key="3">
    <source>
        <dbReference type="EMBL" id="KAG8052134.1"/>
    </source>
</evidence>
<dbReference type="OrthoDB" id="999321at2759"/>
<keyword evidence="2" id="KW-0472">Membrane</keyword>
<dbReference type="PANTHER" id="PTHR34268:SF14">
    <property type="entry name" value="OS01G0321850 PROTEIN"/>
    <property type="match status" value="1"/>
</dbReference>
<keyword evidence="2" id="KW-1133">Transmembrane helix</keyword>
<accession>A0A8J5SAK5</accession>
<dbReference type="Proteomes" id="UP000729402">
    <property type="component" value="Unassembled WGS sequence"/>
</dbReference>
<keyword evidence="2" id="KW-0812">Transmembrane</keyword>
<sequence length="110" mass="11770">MDFDLAGNEMLVKFAVFIVVQALVYLILSQSSGVFSAAAGKAIRSASFRRSESVRRMAALLSEMMARPGGEPASPAGGKRGGRPNDDDDGGDLGVELELELMLARCQFWS</sequence>
<organism evidence="3 4">
    <name type="scientific">Zizania palustris</name>
    <name type="common">Northern wild rice</name>
    <dbReference type="NCBI Taxonomy" id="103762"/>
    <lineage>
        <taxon>Eukaryota</taxon>
        <taxon>Viridiplantae</taxon>
        <taxon>Streptophyta</taxon>
        <taxon>Embryophyta</taxon>
        <taxon>Tracheophyta</taxon>
        <taxon>Spermatophyta</taxon>
        <taxon>Magnoliopsida</taxon>
        <taxon>Liliopsida</taxon>
        <taxon>Poales</taxon>
        <taxon>Poaceae</taxon>
        <taxon>BOP clade</taxon>
        <taxon>Oryzoideae</taxon>
        <taxon>Oryzeae</taxon>
        <taxon>Zizaniinae</taxon>
        <taxon>Zizania</taxon>
    </lineage>
</organism>
<feature type="transmembrane region" description="Helical" evidence="2">
    <location>
        <begin position="14"/>
        <end position="40"/>
    </location>
</feature>
<feature type="region of interest" description="Disordered" evidence="1">
    <location>
        <begin position="65"/>
        <end position="93"/>
    </location>
</feature>
<proteinExistence type="predicted"/>
<dbReference type="PANTHER" id="PTHR34268">
    <property type="entry name" value="OS01G0321850 PROTEIN"/>
    <property type="match status" value="1"/>
</dbReference>
<dbReference type="AlphaFoldDB" id="A0A8J5SAK5"/>
<comment type="caution">
    <text evidence="3">The sequence shown here is derived from an EMBL/GenBank/DDBJ whole genome shotgun (WGS) entry which is preliminary data.</text>
</comment>
<name>A0A8J5SAK5_ZIZPA</name>